<dbReference type="eggNOG" id="ENOG5032WZ4">
    <property type="taxonomic scope" value="Bacteria"/>
</dbReference>
<dbReference type="Proteomes" id="UP000006263">
    <property type="component" value="Unassembled WGS sequence"/>
</dbReference>
<comment type="caution">
    <text evidence="1">The sequence shown here is derived from an EMBL/GenBank/DDBJ whole genome shotgun (WGS) entry which is preliminary data.</text>
</comment>
<accession>K6ZKE0</accession>
<gene>
    <name evidence="1" type="ORF">GMES_1524</name>
</gene>
<dbReference type="EMBL" id="BAEP01000030">
    <property type="protein sequence ID" value="GAC23820.1"/>
    <property type="molecule type" value="Genomic_DNA"/>
</dbReference>
<evidence type="ECO:0000313" key="1">
    <source>
        <dbReference type="EMBL" id="GAC23820.1"/>
    </source>
</evidence>
<reference evidence="1 2" key="1">
    <citation type="journal article" date="2017" name="Antonie Van Leeuwenhoek">
        <title>Rhizobium rhizosphaerae sp. nov., a novel species isolated from rice rhizosphere.</title>
        <authorList>
            <person name="Zhao J.J."/>
            <person name="Zhang J."/>
            <person name="Zhang R.J."/>
            <person name="Zhang C.W."/>
            <person name="Yin H.Q."/>
            <person name="Zhang X.X."/>
        </authorList>
    </citation>
    <scope>NUCLEOTIDE SEQUENCE [LARGE SCALE GENOMIC DNA]</scope>
    <source>
        <strain evidence="1 2">KMM 241</strain>
    </source>
</reference>
<dbReference type="AlphaFoldDB" id="K6ZKE0"/>
<name>K6ZKE0_9ALTE</name>
<sequence>MRYLNINLLLGACFAMQAKESPAVELLQFYPACDYEVVDTIKVSGRLRFSTGSTDAESLAKTRGKVIQDILDIAQKQRVDGVILTKKSVVLDSLVSESRVARNRISFTAQLVNNCAMGAALSPKATPYDASGLRKFALSFESKIRAKKQHAITYQINTNKLPPPSIESFSIDFEQGVFGLRLQSTYDEAVELFGRPAGVYALDDDLLLVSYGRDLWLTFSNDKLVSVTNRNVWFSNELLSMLDFDARFEKQEWRIFNKVSHDMPMFDVEKALNTQQNSTHTAVLKHSSQTISIEGIAKSVERNRQPDYVASFYSVSHRDFEPSRLDVAHNTHITDSLSQYINGDLELVDVNTLKSLAIGEVASDKDTNLLIMDNHLVVDVTGSTVNRVYLLDSVFRQNKLTINRPWQFGAFKQGQSMAEVKRLLGDDLFSFDDIIEVSDDTFNQEFFFVDYEDELQLSSSEVTFY</sequence>
<protein>
    <submittedName>
        <fullName evidence="1">Uncharacterized protein</fullName>
    </submittedName>
</protein>
<proteinExistence type="predicted"/>
<dbReference type="RefSeq" id="WP_006991971.1">
    <property type="nucleotide sequence ID" value="NZ_BAEP01000030.1"/>
</dbReference>
<dbReference type="OrthoDB" id="6249819at2"/>
<organism evidence="1 2">
    <name type="scientific">Paraglaciecola mesophila KMM 241</name>
    <dbReference type="NCBI Taxonomy" id="1128912"/>
    <lineage>
        <taxon>Bacteria</taxon>
        <taxon>Pseudomonadati</taxon>
        <taxon>Pseudomonadota</taxon>
        <taxon>Gammaproteobacteria</taxon>
        <taxon>Alteromonadales</taxon>
        <taxon>Alteromonadaceae</taxon>
        <taxon>Paraglaciecola</taxon>
    </lineage>
</organism>
<evidence type="ECO:0000313" key="2">
    <source>
        <dbReference type="Proteomes" id="UP000006263"/>
    </source>
</evidence>